<feature type="binding site" evidence="8">
    <location>
        <position position="172"/>
    </location>
    <ligand>
        <name>Mg(2+)</name>
        <dbReference type="ChEBI" id="CHEBI:18420"/>
    </ligand>
</feature>
<evidence type="ECO:0000259" key="10">
    <source>
        <dbReference type="PROSITE" id="PS51710"/>
    </source>
</evidence>
<evidence type="ECO:0000256" key="6">
    <source>
        <dbReference type="ARBA" id="ARBA00022842"/>
    </source>
</evidence>
<evidence type="ECO:0000256" key="5">
    <source>
        <dbReference type="ARBA" id="ARBA00022801"/>
    </source>
</evidence>
<feature type="binding site" evidence="8">
    <location>
        <begin position="302"/>
        <end position="304"/>
    </location>
    <ligand>
        <name>GTP</name>
        <dbReference type="ChEBI" id="CHEBI:37565"/>
    </ligand>
</feature>
<dbReference type="InterPro" id="IPR036726">
    <property type="entry name" value="GTP1_OBG_dom_sf"/>
</dbReference>
<dbReference type="InterPro" id="IPR006169">
    <property type="entry name" value="GTP1_OBG_dom"/>
</dbReference>
<evidence type="ECO:0000259" key="11">
    <source>
        <dbReference type="PROSITE" id="PS51883"/>
    </source>
</evidence>
<keyword evidence="5 8" id="KW-0378">Hydrolase</keyword>
<sequence>MEFIDEAKIEVRGGKGGNGCVSFRREKYVPRGGPDGGDGGDGGNVILEVDAHLDTLLDYTYRHEYMAGNGGHGKGKKMHGIRGRDVLLRVPPGTVVYDSKGTSLSDLVRQGQRLVVAKGGKGGRGNARFATSTERSPQRFEAGQEGERRVITLELKLIADVGIVGYPNSGKSTLLRSISSATPKVSDYPFTTLSPNLGVVDIANSRRFVVADIPGIIDGAHLGKGMGVEFLRHIERTRLLIFLVDIAKGDVQSDYRSLKHELGAYNQKLLEKPRILVLNKIDLLGEIPHVEVEDNVPIFHISALRRTGLDSLLRQLQRMVQE</sequence>
<dbReference type="GO" id="GO:0042254">
    <property type="term" value="P:ribosome biogenesis"/>
    <property type="evidence" value="ECO:0007669"/>
    <property type="project" value="UniProtKB-UniRule"/>
</dbReference>
<feature type="region of interest" description="Disordered" evidence="9">
    <location>
        <begin position="119"/>
        <end position="143"/>
    </location>
</feature>
<dbReference type="InterPro" id="IPR031167">
    <property type="entry name" value="G_OBG"/>
</dbReference>
<feature type="binding site" evidence="8">
    <location>
        <position position="192"/>
    </location>
    <ligand>
        <name>Mg(2+)</name>
        <dbReference type="ChEBI" id="CHEBI:18420"/>
    </ligand>
</feature>
<dbReference type="NCBIfam" id="TIGR02729">
    <property type="entry name" value="Obg_CgtA"/>
    <property type="match status" value="1"/>
</dbReference>
<name>A0A0S7WGW1_UNCT6</name>
<comment type="similarity">
    <text evidence="1 8">Belongs to the TRAFAC class OBG-HflX-like GTPase superfamily. OBG GTPase family.</text>
</comment>
<keyword evidence="6 8" id="KW-0460">Magnesium</keyword>
<dbReference type="NCBIfam" id="TIGR00231">
    <property type="entry name" value="small_GTP"/>
    <property type="match status" value="1"/>
</dbReference>
<reference evidence="12 13" key="1">
    <citation type="journal article" date="2015" name="Microbiome">
        <title>Genomic resolution of linkages in carbon, nitrogen, and sulfur cycling among widespread estuary sediment bacteria.</title>
        <authorList>
            <person name="Baker B.J."/>
            <person name="Lazar C.S."/>
            <person name="Teske A.P."/>
            <person name="Dick G.J."/>
        </authorList>
    </citation>
    <scope>NUCLEOTIDE SEQUENCE [LARGE SCALE GENOMIC DNA]</scope>
    <source>
        <strain evidence="12">DG_26</strain>
    </source>
</reference>
<dbReference type="GO" id="GO:0005737">
    <property type="term" value="C:cytoplasm"/>
    <property type="evidence" value="ECO:0007669"/>
    <property type="project" value="UniProtKB-SubCell"/>
</dbReference>
<evidence type="ECO:0000256" key="3">
    <source>
        <dbReference type="ARBA" id="ARBA00022723"/>
    </source>
</evidence>
<dbReference type="HAMAP" id="MF_01454">
    <property type="entry name" value="GTPase_Obg"/>
    <property type="match status" value="1"/>
</dbReference>
<dbReference type="PATRIC" id="fig|1703771.3.peg.357"/>
<dbReference type="PIRSF" id="PIRSF002401">
    <property type="entry name" value="GTP_bd_Obg/CgtA"/>
    <property type="match status" value="1"/>
</dbReference>
<dbReference type="Proteomes" id="UP000051124">
    <property type="component" value="Unassembled WGS sequence"/>
</dbReference>
<feature type="binding site" evidence="8">
    <location>
        <begin position="165"/>
        <end position="172"/>
    </location>
    <ligand>
        <name>GTP</name>
        <dbReference type="ChEBI" id="CHEBI:37565"/>
    </ligand>
</feature>
<keyword evidence="3 8" id="KW-0479">Metal-binding</keyword>
<keyword evidence="4 8" id="KW-0547">Nucleotide-binding</keyword>
<evidence type="ECO:0000256" key="9">
    <source>
        <dbReference type="SAM" id="MobiDB-lite"/>
    </source>
</evidence>
<feature type="binding site" evidence="8">
    <location>
        <begin position="212"/>
        <end position="215"/>
    </location>
    <ligand>
        <name>GTP</name>
        <dbReference type="ChEBI" id="CHEBI:37565"/>
    </ligand>
</feature>
<dbReference type="InterPro" id="IPR045086">
    <property type="entry name" value="OBG_GTPase"/>
</dbReference>
<feature type="domain" description="Obg" evidence="11">
    <location>
        <begin position="1"/>
        <end position="158"/>
    </location>
</feature>
<dbReference type="AlphaFoldDB" id="A0A0S7WGW1"/>
<dbReference type="GO" id="GO:0005525">
    <property type="term" value="F:GTP binding"/>
    <property type="evidence" value="ECO:0007669"/>
    <property type="project" value="UniProtKB-UniRule"/>
</dbReference>
<keyword evidence="2 8" id="KW-0963">Cytoplasm</keyword>
<comment type="subunit">
    <text evidence="8">Monomer.</text>
</comment>
<dbReference type="GO" id="GO:0003924">
    <property type="term" value="F:GTPase activity"/>
    <property type="evidence" value="ECO:0007669"/>
    <property type="project" value="UniProtKB-UniRule"/>
</dbReference>
<dbReference type="NCBIfam" id="NF008955">
    <property type="entry name" value="PRK12297.1"/>
    <property type="match status" value="1"/>
</dbReference>
<dbReference type="EC" id="3.6.5.-" evidence="8"/>
<protein>
    <recommendedName>
        <fullName evidence="8">GTPase Obg</fullName>
        <ecNumber evidence="8">3.6.5.-</ecNumber>
    </recommendedName>
    <alternativeName>
        <fullName evidence="8">GTP-binding protein Obg</fullName>
    </alternativeName>
</protein>
<dbReference type="SUPFAM" id="SSF82051">
    <property type="entry name" value="Obg GTP-binding protein N-terminal domain"/>
    <property type="match status" value="1"/>
</dbReference>
<evidence type="ECO:0000256" key="8">
    <source>
        <dbReference type="HAMAP-Rule" id="MF_01454"/>
    </source>
</evidence>
<dbReference type="GO" id="GO:0000287">
    <property type="term" value="F:magnesium ion binding"/>
    <property type="evidence" value="ECO:0007669"/>
    <property type="project" value="InterPro"/>
</dbReference>
<dbReference type="EMBL" id="LIZT01000060">
    <property type="protein sequence ID" value="KPJ49405.1"/>
    <property type="molecule type" value="Genomic_DNA"/>
</dbReference>
<evidence type="ECO:0000256" key="4">
    <source>
        <dbReference type="ARBA" id="ARBA00022741"/>
    </source>
</evidence>
<dbReference type="PRINTS" id="PR00326">
    <property type="entry name" value="GTP1OBG"/>
</dbReference>
<feature type="binding site" evidence="8">
    <location>
        <begin position="279"/>
        <end position="282"/>
    </location>
    <ligand>
        <name>GTP</name>
        <dbReference type="ChEBI" id="CHEBI:37565"/>
    </ligand>
</feature>
<comment type="caution">
    <text evidence="12">The sequence shown here is derived from an EMBL/GenBank/DDBJ whole genome shotgun (WGS) entry which is preliminary data.</text>
</comment>
<dbReference type="PROSITE" id="PS51710">
    <property type="entry name" value="G_OBG"/>
    <property type="match status" value="1"/>
</dbReference>
<dbReference type="FunFam" id="2.70.210.12:FF:000001">
    <property type="entry name" value="GTPase Obg"/>
    <property type="match status" value="1"/>
</dbReference>
<dbReference type="Gene3D" id="3.40.50.300">
    <property type="entry name" value="P-loop containing nucleotide triphosphate hydrolases"/>
    <property type="match status" value="1"/>
</dbReference>
<organism evidence="12 13">
    <name type="scientific">candidate division TA06 bacterium DG_26</name>
    <dbReference type="NCBI Taxonomy" id="1703771"/>
    <lineage>
        <taxon>Bacteria</taxon>
        <taxon>Bacteria division TA06</taxon>
    </lineage>
</organism>
<evidence type="ECO:0000313" key="13">
    <source>
        <dbReference type="Proteomes" id="UP000051124"/>
    </source>
</evidence>
<gene>
    <name evidence="8" type="primary">obg</name>
    <name evidence="12" type="ORF">AMJ40_05570</name>
</gene>
<dbReference type="PANTHER" id="PTHR11702:SF31">
    <property type="entry name" value="MITOCHONDRIAL RIBOSOME-ASSOCIATED GTPASE 2"/>
    <property type="match status" value="1"/>
</dbReference>
<evidence type="ECO:0000313" key="12">
    <source>
        <dbReference type="EMBL" id="KPJ49405.1"/>
    </source>
</evidence>
<evidence type="ECO:0000256" key="2">
    <source>
        <dbReference type="ARBA" id="ARBA00022490"/>
    </source>
</evidence>
<evidence type="ECO:0000256" key="7">
    <source>
        <dbReference type="ARBA" id="ARBA00023134"/>
    </source>
</evidence>
<dbReference type="Pfam" id="PF01926">
    <property type="entry name" value="MMR_HSR1"/>
    <property type="match status" value="1"/>
</dbReference>
<comment type="subcellular location">
    <subcellularLocation>
        <location evidence="8">Cytoplasm</location>
    </subcellularLocation>
</comment>
<dbReference type="SUPFAM" id="SSF52540">
    <property type="entry name" value="P-loop containing nucleoside triphosphate hydrolases"/>
    <property type="match status" value="1"/>
</dbReference>
<dbReference type="PROSITE" id="PS00905">
    <property type="entry name" value="GTP1_OBG"/>
    <property type="match status" value="1"/>
</dbReference>
<dbReference type="NCBIfam" id="NF008956">
    <property type="entry name" value="PRK12299.1"/>
    <property type="match status" value="1"/>
</dbReference>
<dbReference type="Pfam" id="PF01018">
    <property type="entry name" value="GTP1_OBG"/>
    <property type="match status" value="1"/>
</dbReference>
<evidence type="ECO:0000256" key="1">
    <source>
        <dbReference type="ARBA" id="ARBA00007699"/>
    </source>
</evidence>
<accession>A0A0S7WGW1</accession>
<feature type="binding site" evidence="8">
    <location>
        <begin position="190"/>
        <end position="194"/>
    </location>
    <ligand>
        <name>GTP</name>
        <dbReference type="ChEBI" id="CHEBI:37565"/>
    </ligand>
</feature>
<dbReference type="InterPro" id="IPR027417">
    <property type="entry name" value="P-loop_NTPase"/>
</dbReference>
<keyword evidence="7 8" id="KW-0342">GTP-binding</keyword>
<dbReference type="PANTHER" id="PTHR11702">
    <property type="entry name" value="DEVELOPMENTALLY REGULATED GTP-BINDING PROTEIN-RELATED"/>
    <property type="match status" value="1"/>
</dbReference>
<comment type="cofactor">
    <cofactor evidence="8">
        <name>Mg(2+)</name>
        <dbReference type="ChEBI" id="CHEBI:18420"/>
    </cofactor>
</comment>
<dbReference type="InterPro" id="IPR006073">
    <property type="entry name" value="GTP-bd"/>
</dbReference>
<dbReference type="InterPro" id="IPR014100">
    <property type="entry name" value="GTP-bd_Obg/CgtA"/>
</dbReference>
<dbReference type="CDD" id="cd01898">
    <property type="entry name" value="Obg"/>
    <property type="match status" value="1"/>
</dbReference>
<proteinExistence type="inferred from homology"/>
<dbReference type="InterPro" id="IPR005225">
    <property type="entry name" value="Small_GTP-bd"/>
</dbReference>
<comment type="function">
    <text evidence="8">An essential GTPase which binds GTP, GDP and possibly (p)ppGpp with moderate affinity, with high nucleotide exchange rates and a fairly low GTP hydrolysis rate. Plays a role in control of the cell cycle, stress response, ribosome biogenesis and in those bacteria that undergo differentiation, in morphogenesis control.</text>
</comment>
<dbReference type="InterPro" id="IPR006074">
    <property type="entry name" value="GTP1-OBG_CS"/>
</dbReference>
<feature type="domain" description="OBG-type G" evidence="10">
    <location>
        <begin position="159"/>
        <end position="321"/>
    </location>
</feature>
<dbReference type="Gene3D" id="2.70.210.12">
    <property type="entry name" value="GTP1/OBG domain"/>
    <property type="match status" value="1"/>
</dbReference>
<dbReference type="PROSITE" id="PS51883">
    <property type="entry name" value="OBG"/>
    <property type="match status" value="1"/>
</dbReference>